<dbReference type="SMART" id="SM00906">
    <property type="entry name" value="Fungal_trans"/>
    <property type="match status" value="1"/>
</dbReference>
<feature type="compositionally biased region" description="Low complexity" evidence="3">
    <location>
        <begin position="895"/>
        <end position="917"/>
    </location>
</feature>
<dbReference type="EMBL" id="DS547159">
    <property type="protein sequence ID" value="EDQ99722.1"/>
    <property type="molecule type" value="Genomic_DNA"/>
</dbReference>
<keyword evidence="1" id="KW-0479">Metal-binding</keyword>
<dbReference type="InterPro" id="IPR007219">
    <property type="entry name" value="XnlR_reg_dom"/>
</dbReference>
<dbReference type="STRING" id="486041.B0E041"/>
<dbReference type="GO" id="GO:0008270">
    <property type="term" value="F:zinc ion binding"/>
    <property type="evidence" value="ECO:0007669"/>
    <property type="project" value="InterPro"/>
</dbReference>
<dbReference type="OrthoDB" id="4456959at2759"/>
<dbReference type="Pfam" id="PF04082">
    <property type="entry name" value="Fungal_trans"/>
    <property type="match status" value="1"/>
</dbReference>
<dbReference type="GO" id="GO:0003677">
    <property type="term" value="F:DNA binding"/>
    <property type="evidence" value="ECO:0007669"/>
    <property type="project" value="InterPro"/>
</dbReference>
<evidence type="ECO:0000259" key="4">
    <source>
        <dbReference type="PROSITE" id="PS50048"/>
    </source>
</evidence>
<protein>
    <submittedName>
        <fullName evidence="5">Predicted protein</fullName>
    </submittedName>
</protein>
<dbReference type="CDD" id="cd00067">
    <property type="entry name" value="GAL4"/>
    <property type="match status" value="1"/>
</dbReference>
<dbReference type="Proteomes" id="UP000001194">
    <property type="component" value="Unassembled WGS sequence"/>
</dbReference>
<feature type="region of interest" description="Disordered" evidence="3">
    <location>
        <begin position="890"/>
        <end position="917"/>
    </location>
</feature>
<proteinExistence type="predicted"/>
<dbReference type="InParanoid" id="B0E041"/>
<evidence type="ECO:0000256" key="1">
    <source>
        <dbReference type="ARBA" id="ARBA00022723"/>
    </source>
</evidence>
<dbReference type="CDD" id="cd12148">
    <property type="entry name" value="fungal_TF_MHR"/>
    <property type="match status" value="1"/>
</dbReference>
<dbReference type="PANTHER" id="PTHR46910:SF38">
    <property type="entry name" value="ZN(2)-C6 FUNGAL-TYPE DOMAIN-CONTAINING PROTEIN"/>
    <property type="match status" value="1"/>
</dbReference>
<dbReference type="GO" id="GO:0000981">
    <property type="term" value="F:DNA-binding transcription factor activity, RNA polymerase II-specific"/>
    <property type="evidence" value="ECO:0007669"/>
    <property type="project" value="InterPro"/>
</dbReference>
<dbReference type="KEGG" id="lbc:LACBIDRAFT_315220"/>
<dbReference type="PROSITE" id="PS00463">
    <property type="entry name" value="ZN2_CY6_FUNGAL_1"/>
    <property type="match status" value="1"/>
</dbReference>
<sequence length="1010" mass="113138">MSSEGEDFNEDNMSGLPQNQKRRRIQRACDICRTKKIRCDGVQMPGNRCLNCITCSFDCTYVQKAKKRGPSKGYVESLERRVEMLEEVLRRLCPDQNILKELHIATDRESHSPDAAAKAEQVCSSASLPRAVNVATSDISRVGEPDADQQDEDFVTSTLVENLKKRGIDSRPSDKLEDRFFGKSSGASLIKTAMELKSEYVSNDNFKAPPSMILGHKRLEFCAPQPWEKCLGGTDNPPIQSFPDRDLMEQLVDAFFLHFNLYQAILHRPTFERSVAEDLHLTNTGFACTLLLVCAIGSRFSEDPRVFLEGQNSPHSRGWKWFEQVQTARSLLVSPSLYDMQFYCLSVMFLKDSSAPQSCWSMVGIGIRLAQEVGAHRRKARDHVMTVEDELWKRAFWFLVCLDRRLSTALGRPCAIQDDDFDLDMPIECDDEYWEHPDPSQRFKQPANKPSLISYFILDIKLHQIASFALRTIYSINKSKSLSGLVGPQWEMQVVAELDSALNKWVDSVPNHLRWDPNREDGRFFKQSIVLYGTYYHIQILVHRPFIPSKNKQSPSPFPSLVICTNAARSCTNIVDILQKRNFIPPPLFQFAAFTSGIVLLASIWRGKRSGLSIDPNNDMSDVYKCMGMLRRSEDRWHLAGRFWDILYELTYIGDLPLPEPSPPANKRERDSEAPMASLSPPKDDAPSPSDVPRNLSDLQRVTRHVPIPMRHLPLPQETRSAAQEDQFQMQDQLRLLPPPPQLSQAHRPLHAQRSSDSFQPPQPSECYRLLMYSSERVTLPPHGNFSMTGQSLLDYQSHCYWYPSTELAGSGSTTTNVTSAIIDNSDTSSSSSTFSYRYPIVTETKSSTQRYGVIGGGAGSLMDTTGSSATYNPSAPHNYYPGALDSDTGSYVAPTRSNRSSYTRSSSPSGGSYAAPEISSTASHAASALSVNSMGMYRGQSLGGDGMVHGSHLRLVDKYAEQPQTPHIDPDLMSTWSSAPTGFALEEWGSYLPNVGEPTQHPPGHIIHG</sequence>
<evidence type="ECO:0000313" key="6">
    <source>
        <dbReference type="Proteomes" id="UP000001194"/>
    </source>
</evidence>
<evidence type="ECO:0000256" key="2">
    <source>
        <dbReference type="ARBA" id="ARBA00023242"/>
    </source>
</evidence>
<evidence type="ECO:0000256" key="3">
    <source>
        <dbReference type="SAM" id="MobiDB-lite"/>
    </source>
</evidence>
<dbReference type="InterPro" id="IPR050987">
    <property type="entry name" value="AtrR-like"/>
</dbReference>
<dbReference type="InterPro" id="IPR001138">
    <property type="entry name" value="Zn2Cys6_DnaBD"/>
</dbReference>
<feature type="region of interest" description="Disordered" evidence="3">
    <location>
        <begin position="660"/>
        <end position="763"/>
    </location>
</feature>
<organism evidence="6">
    <name type="scientific">Laccaria bicolor (strain S238N-H82 / ATCC MYA-4686)</name>
    <name type="common">Bicoloured deceiver</name>
    <name type="synonym">Laccaria laccata var. bicolor</name>
    <dbReference type="NCBI Taxonomy" id="486041"/>
    <lineage>
        <taxon>Eukaryota</taxon>
        <taxon>Fungi</taxon>
        <taxon>Dikarya</taxon>
        <taxon>Basidiomycota</taxon>
        <taxon>Agaricomycotina</taxon>
        <taxon>Agaricomycetes</taxon>
        <taxon>Agaricomycetidae</taxon>
        <taxon>Agaricales</taxon>
        <taxon>Agaricineae</taxon>
        <taxon>Hydnangiaceae</taxon>
        <taxon>Laccaria</taxon>
    </lineage>
</organism>
<feature type="domain" description="Zn(2)-C6 fungal-type" evidence="4">
    <location>
        <begin position="28"/>
        <end position="61"/>
    </location>
</feature>
<dbReference type="PROSITE" id="PS50048">
    <property type="entry name" value="ZN2_CY6_FUNGAL_2"/>
    <property type="match status" value="1"/>
</dbReference>
<keyword evidence="2" id="KW-0539">Nucleus</keyword>
<dbReference type="InterPro" id="IPR036864">
    <property type="entry name" value="Zn2-C6_fun-type_DNA-bd_sf"/>
</dbReference>
<name>B0E041_LACBS</name>
<evidence type="ECO:0000313" key="5">
    <source>
        <dbReference type="EMBL" id="EDQ99722.1"/>
    </source>
</evidence>
<dbReference type="Gene3D" id="4.10.240.10">
    <property type="entry name" value="Zn(2)-C6 fungal-type DNA-binding domain"/>
    <property type="match status" value="1"/>
</dbReference>
<accession>B0E041</accession>
<dbReference type="Pfam" id="PF00172">
    <property type="entry name" value="Zn_clus"/>
    <property type="match status" value="1"/>
</dbReference>
<gene>
    <name evidence="5" type="ORF">LACBIDRAFT_315220</name>
</gene>
<dbReference type="SMART" id="SM00066">
    <property type="entry name" value="GAL4"/>
    <property type="match status" value="1"/>
</dbReference>
<keyword evidence="6" id="KW-1185">Reference proteome</keyword>
<reference evidence="5 6" key="1">
    <citation type="journal article" date="2008" name="Nature">
        <title>The genome of Laccaria bicolor provides insights into mycorrhizal symbiosis.</title>
        <authorList>
            <person name="Martin F."/>
            <person name="Aerts A."/>
            <person name="Ahren D."/>
            <person name="Brun A."/>
            <person name="Danchin E.G.J."/>
            <person name="Duchaussoy F."/>
            <person name="Gibon J."/>
            <person name="Kohler A."/>
            <person name="Lindquist E."/>
            <person name="Pereda V."/>
            <person name="Salamov A."/>
            <person name="Shapiro H.J."/>
            <person name="Wuyts J."/>
            <person name="Blaudez D."/>
            <person name="Buee M."/>
            <person name="Brokstein P."/>
            <person name="Canbaeck B."/>
            <person name="Cohen D."/>
            <person name="Courty P.E."/>
            <person name="Coutinho P.M."/>
            <person name="Delaruelle C."/>
            <person name="Detter J.C."/>
            <person name="Deveau A."/>
            <person name="DiFazio S."/>
            <person name="Duplessis S."/>
            <person name="Fraissinet-Tachet L."/>
            <person name="Lucic E."/>
            <person name="Frey-Klett P."/>
            <person name="Fourrey C."/>
            <person name="Feussner I."/>
            <person name="Gay G."/>
            <person name="Grimwood J."/>
            <person name="Hoegger P.J."/>
            <person name="Jain P."/>
            <person name="Kilaru S."/>
            <person name="Labbe J."/>
            <person name="Lin Y.C."/>
            <person name="Legue V."/>
            <person name="Le Tacon F."/>
            <person name="Marmeisse R."/>
            <person name="Melayah D."/>
            <person name="Montanini B."/>
            <person name="Muratet M."/>
            <person name="Nehls U."/>
            <person name="Niculita-Hirzel H."/>
            <person name="Oudot-Le Secq M.P."/>
            <person name="Peter M."/>
            <person name="Quesneville H."/>
            <person name="Rajashekar B."/>
            <person name="Reich M."/>
            <person name="Rouhier N."/>
            <person name="Schmutz J."/>
            <person name="Yin T."/>
            <person name="Chalot M."/>
            <person name="Henrissat B."/>
            <person name="Kuees U."/>
            <person name="Lucas S."/>
            <person name="Van de Peer Y."/>
            <person name="Podila G.K."/>
            <person name="Polle A."/>
            <person name="Pukkila P.J."/>
            <person name="Richardson P.M."/>
            <person name="Rouze P."/>
            <person name="Sanders I.R."/>
            <person name="Stajich J.E."/>
            <person name="Tunlid A."/>
            <person name="Tuskan G."/>
            <person name="Grigoriev I.V."/>
        </authorList>
    </citation>
    <scope>NUCLEOTIDE SEQUENCE [LARGE SCALE GENOMIC DNA]</scope>
    <source>
        <strain evidence="6">S238N-H82 / ATCC MYA-4686</strain>
    </source>
</reference>
<dbReference type="HOGENOM" id="CLU_006019_2_1_1"/>
<dbReference type="SUPFAM" id="SSF57701">
    <property type="entry name" value="Zn2/Cys6 DNA-binding domain"/>
    <property type="match status" value="1"/>
</dbReference>
<dbReference type="RefSeq" id="XP_001889558.1">
    <property type="nucleotide sequence ID" value="XM_001889523.1"/>
</dbReference>
<dbReference type="AlphaFoldDB" id="B0E041"/>
<dbReference type="GeneID" id="6085230"/>
<dbReference type="PANTHER" id="PTHR46910">
    <property type="entry name" value="TRANSCRIPTION FACTOR PDR1"/>
    <property type="match status" value="1"/>
</dbReference>
<feature type="compositionally biased region" description="Polar residues" evidence="3">
    <location>
        <begin position="718"/>
        <end position="728"/>
    </location>
</feature>
<dbReference type="GO" id="GO:0006351">
    <property type="term" value="P:DNA-templated transcription"/>
    <property type="evidence" value="ECO:0007669"/>
    <property type="project" value="InterPro"/>
</dbReference>